<dbReference type="InterPro" id="IPR002182">
    <property type="entry name" value="NB-ARC"/>
</dbReference>
<organism evidence="2 3">
    <name type="scientific">Brassica oleracea var. oleracea</name>
    <dbReference type="NCBI Taxonomy" id="109376"/>
    <lineage>
        <taxon>Eukaryota</taxon>
        <taxon>Viridiplantae</taxon>
        <taxon>Streptophyta</taxon>
        <taxon>Embryophyta</taxon>
        <taxon>Tracheophyta</taxon>
        <taxon>Spermatophyta</taxon>
        <taxon>Magnoliopsida</taxon>
        <taxon>eudicotyledons</taxon>
        <taxon>Gunneridae</taxon>
        <taxon>Pentapetalae</taxon>
        <taxon>rosids</taxon>
        <taxon>malvids</taxon>
        <taxon>Brassicales</taxon>
        <taxon>Brassicaceae</taxon>
        <taxon>Brassiceae</taxon>
        <taxon>Brassica</taxon>
    </lineage>
</organism>
<dbReference type="HOGENOM" id="CLU_167108_0_0_1"/>
<dbReference type="AlphaFoldDB" id="A0A0D3E162"/>
<sequence length="119" mass="13783">MTQKKLIKNKSLFLKNFLLKRKGSEEFRTLGSEEFRTLAIVGKFGVGKTTLCQDGFNDKDVKEAYLPREWVSIYSEESKEDEEDPMVVVLKRILGSLGVEDEALDHIRTEADEEKRKKR</sequence>
<dbReference type="SUPFAM" id="SSF52540">
    <property type="entry name" value="P-loop containing nucleoside triphosphate hydrolases"/>
    <property type="match status" value="1"/>
</dbReference>
<accession>A0A0D3E162</accession>
<name>A0A0D3E162_BRAOL</name>
<dbReference type="Gene3D" id="3.40.50.300">
    <property type="entry name" value="P-loop containing nucleotide triphosphate hydrolases"/>
    <property type="match status" value="1"/>
</dbReference>
<protein>
    <recommendedName>
        <fullName evidence="1">NB-ARC domain-containing protein</fullName>
    </recommendedName>
</protein>
<reference evidence="2" key="2">
    <citation type="submission" date="2015-03" db="UniProtKB">
        <authorList>
            <consortium name="EnsemblPlants"/>
        </authorList>
    </citation>
    <scope>IDENTIFICATION</scope>
</reference>
<proteinExistence type="predicted"/>
<evidence type="ECO:0000313" key="2">
    <source>
        <dbReference type="EnsemblPlants" id="Bo9g010670.1"/>
    </source>
</evidence>
<evidence type="ECO:0000313" key="3">
    <source>
        <dbReference type="Proteomes" id="UP000032141"/>
    </source>
</evidence>
<dbReference type="GO" id="GO:0043531">
    <property type="term" value="F:ADP binding"/>
    <property type="evidence" value="ECO:0007669"/>
    <property type="project" value="InterPro"/>
</dbReference>
<dbReference type="Proteomes" id="UP000032141">
    <property type="component" value="Chromosome C9"/>
</dbReference>
<dbReference type="EnsemblPlants" id="Bo9g010670.1">
    <property type="protein sequence ID" value="Bo9g010670.1"/>
    <property type="gene ID" value="Bo9g010670"/>
</dbReference>
<feature type="domain" description="NB-ARC" evidence="1">
    <location>
        <begin position="31"/>
        <end position="109"/>
    </location>
</feature>
<dbReference type="InterPro" id="IPR027417">
    <property type="entry name" value="P-loop_NTPase"/>
</dbReference>
<dbReference type="Pfam" id="PF00931">
    <property type="entry name" value="NB-ARC"/>
    <property type="match status" value="1"/>
</dbReference>
<reference evidence="2 3" key="1">
    <citation type="journal article" date="2014" name="Genome Biol.">
        <title>Transcriptome and methylome profiling reveals relics of genome dominance in the mesopolyploid Brassica oleracea.</title>
        <authorList>
            <person name="Parkin I.A."/>
            <person name="Koh C."/>
            <person name="Tang H."/>
            <person name="Robinson S.J."/>
            <person name="Kagale S."/>
            <person name="Clarke W.E."/>
            <person name="Town C.D."/>
            <person name="Nixon J."/>
            <person name="Krishnakumar V."/>
            <person name="Bidwell S.L."/>
            <person name="Denoeud F."/>
            <person name="Belcram H."/>
            <person name="Links M.G."/>
            <person name="Just J."/>
            <person name="Clarke C."/>
            <person name="Bender T."/>
            <person name="Huebert T."/>
            <person name="Mason A.S."/>
            <person name="Pires J.C."/>
            <person name="Barker G."/>
            <person name="Moore J."/>
            <person name="Walley P.G."/>
            <person name="Manoli S."/>
            <person name="Batley J."/>
            <person name="Edwards D."/>
            <person name="Nelson M.N."/>
            <person name="Wang X."/>
            <person name="Paterson A.H."/>
            <person name="King G."/>
            <person name="Bancroft I."/>
            <person name="Chalhoub B."/>
            <person name="Sharpe A.G."/>
        </authorList>
    </citation>
    <scope>NUCLEOTIDE SEQUENCE</scope>
    <source>
        <strain evidence="2 3">cv. TO1000</strain>
    </source>
</reference>
<keyword evidence="3" id="KW-1185">Reference proteome</keyword>
<evidence type="ECO:0000259" key="1">
    <source>
        <dbReference type="Pfam" id="PF00931"/>
    </source>
</evidence>
<dbReference type="Gramene" id="Bo9g010670.1">
    <property type="protein sequence ID" value="Bo9g010670.1"/>
    <property type="gene ID" value="Bo9g010670"/>
</dbReference>